<keyword evidence="2" id="KW-1185">Reference proteome</keyword>
<accession>A0A7G1GC05</accession>
<dbReference type="EMBL" id="AP018712">
    <property type="protein sequence ID" value="BBE31559.1"/>
    <property type="molecule type" value="Genomic_DNA"/>
</dbReference>
<organism evidence="1 2">
    <name type="scientific">Tepiditoga spiralis</name>
    <dbReference type="NCBI Taxonomy" id="2108365"/>
    <lineage>
        <taxon>Bacteria</taxon>
        <taxon>Thermotogati</taxon>
        <taxon>Thermotogota</taxon>
        <taxon>Thermotogae</taxon>
        <taxon>Petrotogales</taxon>
        <taxon>Petrotogaceae</taxon>
        <taxon>Tepiditoga</taxon>
    </lineage>
</organism>
<dbReference type="InterPro" id="IPR011050">
    <property type="entry name" value="Pectin_lyase_fold/virulence"/>
</dbReference>
<dbReference type="InterPro" id="IPR012334">
    <property type="entry name" value="Pectin_lyas_fold"/>
</dbReference>
<dbReference type="Gene3D" id="2.160.20.10">
    <property type="entry name" value="Single-stranded right-handed beta-helix, Pectin lyase-like"/>
    <property type="match status" value="1"/>
</dbReference>
<dbReference type="RefSeq" id="WP_190614167.1">
    <property type="nucleotide sequence ID" value="NZ_AP018712.1"/>
</dbReference>
<name>A0A7G1GC05_9BACT</name>
<evidence type="ECO:0000313" key="1">
    <source>
        <dbReference type="EMBL" id="BBE31559.1"/>
    </source>
</evidence>
<dbReference type="AlphaFoldDB" id="A0A7G1GC05"/>
<evidence type="ECO:0000313" key="2">
    <source>
        <dbReference type="Proteomes" id="UP000516361"/>
    </source>
</evidence>
<dbReference type="KEGG" id="ocy:OSSY52_17000"/>
<dbReference type="SUPFAM" id="SSF51126">
    <property type="entry name" value="Pectin lyase-like"/>
    <property type="match status" value="1"/>
</dbReference>
<protein>
    <submittedName>
        <fullName evidence="1">S-layer protein</fullName>
    </submittedName>
</protein>
<proteinExistence type="predicted"/>
<sequence length="303" mass="33968">MKNKYFIFLLIIISVLGFSTDIKVGCVNSKYKTIQEALNNAKIGDTIILEKGTYRENVIITKDVNIKGEDDVLIQPKNNDKSVFKIYDSSNVNISNIKITSPGTGINIINAGVHLNNVEIYSSKDAIFGYLFNNDFSMENSKLSGKTKKSENGKEIYISNSGIHLFRNNMTTIKNNKISDYANAIIISTSMHTESKIINNSIKYCVNGVVFLGDINSNIFDNEIINIYNYAVSLNGKIYADIEDNKIDSENYNLFLNDGKTCLCSKMIFSGKIVGKNNVIIKNEDLLGKYTLPNNFYIIKNAF</sequence>
<gene>
    <name evidence="1" type="ORF">OSSY52_17000</name>
</gene>
<dbReference type="Proteomes" id="UP000516361">
    <property type="component" value="Chromosome"/>
</dbReference>
<reference evidence="1 2" key="1">
    <citation type="submission" date="2018-06" db="EMBL/GenBank/DDBJ databases">
        <title>Genome sequencing of Oceanotoga sp. sy52.</title>
        <authorList>
            <person name="Mori K."/>
        </authorList>
    </citation>
    <scope>NUCLEOTIDE SEQUENCE [LARGE SCALE GENOMIC DNA]</scope>
    <source>
        <strain evidence="2">sy52</strain>
    </source>
</reference>
<dbReference type="InParanoid" id="A0A7G1GC05"/>